<dbReference type="PANTHER" id="PTHR13832:SF792">
    <property type="entry name" value="GM14286P"/>
    <property type="match status" value="1"/>
</dbReference>
<sequence>MWSRTIRAARIQLRQAPRFSCLKRNITGQQHPPVPHTTYFQQPPPQPPKRPRRILRNVLWSTLCFSVGAVTVLAVLEIPSDLLSELQNEGEAAEKIQEALIAGANDAAARHTLLIKPFVQVPPLDAEHATELLLARSGFSVTPTAVAHTVTSPSNQPCEDTWSSGAYNFFNDQTRDWYEWAVFDGHAGPRTSQYLKDFLPTIVGEHLWDAKCMDQPNEARIVSTIKKAFQTIDHAIVGEAGNRLQMGGPLAEMVATGAAAFSGSCAILALYDPVRSLLRIANVGDSRAVLGRWDSIGQRYVAVPLSVDHTGFNQNEVERIAREHPGEEGIVDPKTGRVFGLAISRAFGDARWKWKEELTRMAQEKFFGPAPRPNGVVKTPPYITAEPEVTTTKINTAPGHPDFLIMASDGLWDNLSSDDAVTCVQQWLDKNRPEAFLDENAGSTQWNELVRRRNSGLPPTFTSASDLEAGDDTWWDEEERCLKWKSSPKYFVNEDDHAAVHLVKNALGGKRRDLFEGVMSVQSPYSRNVRDDITVHVIFFGVKTPVKP</sequence>
<dbReference type="SMART" id="SM00332">
    <property type="entry name" value="PP2Cc"/>
    <property type="match status" value="1"/>
</dbReference>
<accession>A0A2D3V220</accession>
<evidence type="ECO:0000256" key="1">
    <source>
        <dbReference type="SAM" id="MobiDB-lite"/>
    </source>
</evidence>
<dbReference type="STRING" id="112498.A0A2D3V220"/>
<gene>
    <name evidence="4" type="ORF">RCC_06633</name>
</gene>
<dbReference type="Proteomes" id="UP000225277">
    <property type="component" value="Unassembled WGS sequence"/>
</dbReference>
<evidence type="ECO:0000256" key="2">
    <source>
        <dbReference type="SAM" id="Phobius"/>
    </source>
</evidence>
<keyword evidence="2" id="KW-0472">Membrane</keyword>
<reference evidence="4 5" key="1">
    <citation type="submission" date="2016-03" db="EMBL/GenBank/DDBJ databases">
        <authorList>
            <person name="Ploux O."/>
        </authorList>
    </citation>
    <scope>NUCLEOTIDE SEQUENCE [LARGE SCALE GENOMIC DNA]</scope>
    <source>
        <strain evidence="4 5">URUG2</strain>
    </source>
</reference>
<dbReference type="EMBL" id="FJUY01000010">
    <property type="protein sequence ID" value="CZT20775.1"/>
    <property type="molecule type" value="Genomic_DNA"/>
</dbReference>
<feature type="transmembrane region" description="Helical" evidence="2">
    <location>
        <begin position="58"/>
        <end position="76"/>
    </location>
</feature>
<dbReference type="InterPro" id="IPR001932">
    <property type="entry name" value="PPM-type_phosphatase-like_dom"/>
</dbReference>
<feature type="region of interest" description="Disordered" evidence="1">
    <location>
        <begin position="26"/>
        <end position="50"/>
    </location>
</feature>
<evidence type="ECO:0000313" key="5">
    <source>
        <dbReference type="Proteomes" id="UP000225277"/>
    </source>
</evidence>
<evidence type="ECO:0000259" key="3">
    <source>
        <dbReference type="PROSITE" id="PS51746"/>
    </source>
</evidence>
<dbReference type="Pfam" id="PF00481">
    <property type="entry name" value="PP2C"/>
    <property type="match status" value="1"/>
</dbReference>
<dbReference type="InterPro" id="IPR015655">
    <property type="entry name" value="PP2C"/>
</dbReference>
<dbReference type="OrthoDB" id="420076at2759"/>
<keyword evidence="5" id="KW-1185">Reference proteome</keyword>
<dbReference type="SUPFAM" id="SSF81606">
    <property type="entry name" value="PP2C-like"/>
    <property type="match status" value="1"/>
</dbReference>
<evidence type="ECO:0000313" key="4">
    <source>
        <dbReference type="EMBL" id="CZT20775.1"/>
    </source>
</evidence>
<dbReference type="GeneID" id="35601766"/>
<dbReference type="GO" id="GO:0005739">
    <property type="term" value="C:mitochondrion"/>
    <property type="evidence" value="ECO:0007669"/>
    <property type="project" value="TreeGrafter"/>
</dbReference>
<organism evidence="4 5">
    <name type="scientific">Ramularia collo-cygni</name>
    <dbReference type="NCBI Taxonomy" id="112498"/>
    <lineage>
        <taxon>Eukaryota</taxon>
        <taxon>Fungi</taxon>
        <taxon>Dikarya</taxon>
        <taxon>Ascomycota</taxon>
        <taxon>Pezizomycotina</taxon>
        <taxon>Dothideomycetes</taxon>
        <taxon>Dothideomycetidae</taxon>
        <taxon>Mycosphaerellales</taxon>
        <taxon>Mycosphaerellaceae</taxon>
        <taxon>Ramularia</taxon>
    </lineage>
</organism>
<dbReference type="RefSeq" id="XP_023627664.1">
    <property type="nucleotide sequence ID" value="XM_023771896.1"/>
</dbReference>
<protein>
    <recommendedName>
        <fullName evidence="3">PPM-type phosphatase domain-containing protein</fullName>
    </recommendedName>
</protein>
<dbReference type="AlphaFoldDB" id="A0A2D3V220"/>
<name>A0A2D3V220_9PEZI</name>
<dbReference type="PROSITE" id="PS51746">
    <property type="entry name" value="PPM_2"/>
    <property type="match status" value="1"/>
</dbReference>
<dbReference type="PANTHER" id="PTHR13832">
    <property type="entry name" value="PROTEIN PHOSPHATASE 2C"/>
    <property type="match status" value="1"/>
</dbReference>
<dbReference type="Gene3D" id="3.60.40.10">
    <property type="entry name" value="PPM-type phosphatase domain"/>
    <property type="match status" value="1"/>
</dbReference>
<feature type="domain" description="PPM-type phosphatase" evidence="3">
    <location>
        <begin position="149"/>
        <end position="540"/>
    </location>
</feature>
<dbReference type="CDD" id="cd00143">
    <property type="entry name" value="PP2Cc"/>
    <property type="match status" value="1"/>
</dbReference>
<keyword evidence="2" id="KW-0812">Transmembrane</keyword>
<proteinExistence type="predicted"/>
<dbReference type="InterPro" id="IPR036457">
    <property type="entry name" value="PPM-type-like_dom_sf"/>
</dbReference>
<dbReference type="GO" id="GO:0004741">
    <property type="term" value="F:[pyruvate dehydrogenase (acetyl-transferring)]-phosphatase activity"/>
    <property type="evidence" value="ECO:0007669"/>
    <property type="project" value="TreeGrafter"/>
</dbReference>
<keyword evidence="2" id="KW-1133">Transmembrane helix</keyword>